<dbReference type="OrthoDB" id="10272550at2759"/>
<name>A0A0V1C124_TRISP</name>
<dbReference type="AlphaFoldDB" id="A0A0V1C124"/>
<comment type="caution">
    <text evidence="1">The sequence shown here is derived from an EMBL/GenBank/DDBJ whole genome shotgun (WGS) entry which is preliminary data.</text>
</comment>
<organism evidence="1 2">
    <name type="scientific">Trichinella spiralis</name>
    <name type="common">Trichina worm</name>
    <dbReference type="NCBI Taxonomy" id="6334"/>
    <lineage>
        <taxon>Eukaryota</taxon>
        <taxon>Metazoa</taxon>
        <taxon>Ecdysozoa</taxon>
        <taxon>Nematoda</taxon>
        <taxon>Enoplea</taxon>
        <taxon>Dorylaimia</taxon>
        <taxon>Trichinellida</taxon>
        <taxon>Trichinellidae</taxon>
        <taxon>Trichinella</taxon>
    </lineage>
</organism>
<protein>
    <submittedName>
        <fullName evidence="1">Uncharacterized protein</fullName>
    </submittedName>
</protein>
<evidence type="ECO:0000313" key="1">
    <source>
        <dbReference type="EMBL" id="KRY43029.1"/>
    </source>
</evidence>
<dbReference type="InParanoid" id="A0A0V1C124"/>
<dbReference type="Proteomes" id="UP000054776">
    <property type="component" value="Unassembled WGS sequence"/>
</dbReference>
<gene>
    <name evidence="1" type="ORF">T01_3833</name>
</gene>
<sequence length="80" mass="9392">MELYTLLYNKKRRSDFVIRHWGGISSCRRVGESLGNFCARFLYIVVLTHLYQQFPNQQMHCSLLRGKFAEWSSIPLLPVA</sequence>
<accession>A0A0V1C124</accession>
<evidence type="ECO:0000313" key="2">
    <source>
        <dbReference type="Proteomes" id="UP000054776"/>
    </source>
</evidence>
<reference evidence="1 2" key="1">
    <citation type="submission" date="2015-01" db="EMBL/GenBank/DDBJ databases">
        <title>Evolution of Trichinella species and genotypes.</title>
        <authorList>
            <person name="Korhonen P.K."/>
            <person name="Edoardo P."/>
            <person name="Giuseppe L.R."/>
            <person name="Gasser R.B."/>
        </authorList>
    </citation>
    <scope>NUCLEOTIDE SEQUENCE [LARGE SCALE GENOMIC DNA]</scope>
    <source>
        <strain evidence="1">ISS3</strain>
    </source>
</reference>
<dbReference type="EMBL" id="JYDH01000002">
    <property type="protein sequence ID" value="KRY43029.1"/>
    <property type="molecule type" value="Genomic_DNA"/>
</dbReference>
<keyword evidence="2" id="KW-1185">Reference proteome</keyword>
<proteinExistence type="predicted"/>